<dbReference type="GO" id="GO:0051747">
    <property type="term" value="F:cytosine C-5 DNA demethylase activity"/>
    <property type="evidence" value="ECO:0007669"/>
    <property type="project" value="TreeGrafter"/>
</dbReference>
<dbReference type="GO" id="GO:0008198">
    <property type="term" value="F:ferrous iron binding"/>
    <property type="evidence" value="ECO:0007669"/>
    <property type="project" value="TreeGrafter"/>
</dbReference>
<dbReference type="SUPFAM" id="SSF51197">
    <property type="entry name" value="Clavaminate synthase-like"/>
    <property type="match status" value="1"/>
</dbReference>
<evidence type="ECO:0000313" key="5">
    <source>
        <dbReference type="Proteomes" id="UP000094065"/>
    </source>
</evidence>
<organism evidence="4 5">
    <name type="scientific">Cryptococcus amylolentus CBS 6039</name>
    <dbReference type="NCBI Taxonomy" id="1295533"/>
    <lineage>
        <taxon>Eukaryota</taxon>
        <taxon>Fungi</taxon>
        <taxon>Dikarya</taxon>
        <taxon>Basidiomycota</taxon>
        <taxon>Agaricomycotina</taxon>
        <taxon>Tremellomycetes</taxon>
        <taxon>Tremellales</taxon>
        <taxon>Cryptococcaceae</taxon>
        <taxon>Cryptococcus</taxon>
    </lineage>
</organism>
<dbReference type="STRING" id="1295533.A0A1E3HWQ6"/>
<accession>A0A1E3HWQ6</accession>
<dbReference type="EMBL" id="AWGJ01000004">
    <property type="protein sequence ID" value="ODN80719.1"/>
    <property type="molecule type" value="Genomic_DNA"/>
</dbReference>
<feature type="region of interest" description="Disordered" evidence="2">
    <location>
        <begin position="54"/>
        <end position="115"/>
    </location>
</feature>
<dbReference type="GO" id="GO:0035516">
    <property type="term" value="F:broad specificity oxidative DNA demethylase activity"/>
    <property type="evidence" value="ECO:0007669"/>
    <property type="project" value="TreeGrafter"/>
</dbReference>
<dbReference type="PANTHER" id="PTHR31573">
    <property type="entry name" value="ALPHA-KETOGLUTARATE-DEPENDENT DIOXYGENASE ALKB HOMOLOG 2"/>
    <property type="match status" value="1"/>
</dbReference>
<feature type="binding site" evidence="1">
    <location>
        <position position="727"/>
    </location>
    <ligand>
        <name>2-oxoglutarate</name>
        <dbReference type="ChEBI" id="CHEBI:16810"/>
    </ligand>
</feature>
<dbReference type="PROSITE" id="PS51471">
    <property type="entry name" value="FE2OG_OXY"/>
    <property type="match status" value="1"/>
</dbReference>
<sequence>MALFQQANGSPLPSHGMNEALRTPVHEATVWQPSSAMSSFSTTEAVETLIESVLSQKSSRKRKRPTRSVTEELEDILPSSPIPTPTPSRRHRFDYSPSPSPLPSPSTASEESSYEKETCKKSDVLLLPVKASTFNRALRVMSGLPVASRAARQAERREKPRERPPVWAESRQELCEALPYYRSFQSGLYMHSKVTFGYLLEAFPAPRDAWASNGRVIISHGGGQCICPKLPNGKQGPPVLQADQSRSDARVDALLTAAERRTPIVLIAGEGYKELPWNLDCAYVVLGWYWISYTWVEAEPAYKGTKPPSGRDYFHRIKIRFDWVGSQGDPWWDSEIPVSPLPVNQLSSTPRRPCRISSSKEAAEMIATFDGFTCPTCDSQSPRIYIEGPICVHPSCPAFFLLLTPLGLLPIPPTFTLTLCPSFLLPQKTPEGVNRLPYEVGPPGPVEDWPEADEGGLGGAGEKTLWRGWVCSECGRANCRYRWEVWECQACGNSTAQLNASHQVPLCRLTDLRDTFLGDAAMRHSTGLSASLTVSRELGAVVAIYELPEAGKIYHIMPFDKEYATELFYEYQREATSKPWFQRRSLKSTTVKGSLLAQHFAFNSGVPYKYIVDTLSTPFDESPACVTKAVERITSSVATVLGEEYQFNEILSVCYREGQKMGYHDDGEPGLGPVVASLSLGSSAIMSFRPKPGEKQRGNTDVALNITLSHGDFMIMEGHEIQRKYHHRVVPQGFRIAATARRISEPPAKPDIQVKAGVDAEDTGEVEYDDVVESCLGPDLSRPVLDPSRYSSKELPQLPPLRSISDHTLLPRRTPIQHPYPYQPP</sequence>
<dbReference type="InterPro" id="IPR027450">
    <property type="entry name" value="AlkB-like"/>
</dbReference>
<dbReference type="OrthoDB" id="2163491at2759"/>
<comment type="caution">
    <text evidence="4">The sequence shown here is derived from an EMBL/GenBank/DDBJ whole genome shotgun (WGS) entry which is preliminary data.</text>
</comment>
<name>A0A1E3HWQ6_9TREE</name>
<feature type="region of interest" description="Disordered" evidence="2">
    <location>
        <begin position="779"/>
        <end position="825"/>
    </location>
</feature>
<feature type="binding site" evidence="1">
    <location>
        <position position="655"/>
    </location>
    <ligand>
        <name>2-oxoglutarate</name>
        <dbReference type="ChEBI" id="CHEBI:16810"/>
    </ligand>
</feature>
<dbReference type="AlphaFoldDB" id="A0A1E3HWQ6"/>
<evidence type="ECO:0000313" key="4">
    <source>
        <dbReference type="EMBL" id="ODN80719.1"/>
    </source>
</evidence>
<keyword evidence="5" id="KW-1185">Reference proteome</keyword>
<feature type="binding site" evidence="1">
    <location>
        <position position="664"/>
    </location>
    <ligand>
        <name>2-oxoglutarate</name>
        <dbReference type="ChEBI" id="CHEBI:16810"/>
    </ligand>
</feature>
<protein>
    <recommendedName>
        <fullName evidence="3">Fe2OG dioxygenase domain-containing protein</fullName>
    </recommendedName>
</protein>
<dbReference type="Gene3D" id="2.60.120.590">
    <property type="entry name" value="Alpha-ketoglutarate-dependent dioxygenase AlkB-like"/>
    <property type="match status" value="1"/>
</dbReference>
<proteinExistence type="predicted"/>
<dbReference type="PANTHER" id="PTHR31573:SF4">
    <property type="entry name" value="FE2OG DIOXYGENASE DOMAIN-CONTAINING PROTEIN"/>
    <property type="match status" value="1"/>
</dbReference>
<evidence type="ECO:0000259" key="3">
    <source>
        <dbReference type="PROSITE" id="PS51471"/>
    </source>
</evidence>
<dbReference type="RefSeq" id="XP_018995285.1">
    <property type="nucleotide sequence ID" value="XM_019136616.1"/>
</dbReference>
<feature type="binding site" evidence="1">
    <location>
        <position position="742"/>
    </location>
    <ligand>
        <name>2-oxoglutarate</name>
        <dbReference type="ChEBI" id="CHEBI:16810"/>
    </ligand>
</feature>
<dbReference type="GO" id="GO:0006307">
    <property type="term" value="P:DNA alkylation repair"/>
    <property type="evidence" value="ECO:0007669"/>
    <property type="project" value="TreeGrafter"/>
</dbReference>
<dbReference type="InterPro" id="IPR032852">
    <property type="entry name" value="ALKBH2"/>
</dbReference>
<feature type="domain" description="Fe2OG dioxygenase" evidence="3">
    <location>
        <begin position="646"/>
        <end position="744"/>
    </location>
</feature>
<reference evidence="4 5" key="1">
    <citation type="submission" date="2016-06" db="EMBL/GenBank/DDBJ databases">
        <title>Evolution of pathogenesis and genome organization in the Tremellales.</title>
        <authorList>
            <person name="Cuomo C."/>
            <person name="Litvintseva A."/>
            <person name="Heitman J."/>
            <person name="Chen Y."/>
            <person name="Sun S."/>
            <person name="Springer D."/>
            <person name="Dromer F."/>
            <person name="Young S."/>
            <person name="Zeng Q."/>
            <person name="Chapman S."/>
            <person name="Gujja S."/>
            <person name="Saif S."/>
            <person name="Birren B."/>
        </authorList>
    </citation>
    <scope>NUCLEOTIDE SEQUENCE [LARGE SCALE GENOMIC DNA]</scope>
    <source>
        <strain evidence="4 5">CBS 6039</strain>
    </source>
</reference>
<dbReference type="InterPro" id="IPR005123">
    <property type="entry name" value="Oxoglu/Fe-dep_dioxygenase_dom"/>
</dbReference>
<evidence type="ECO:0000256" key="1">
    <source>
        <dbReference type="PIRSR" id="PIRSR632852-1"/>
    </source>
</evidence>
<dbReference type="GeneID" id="30154190"/>
<gene>
    <name evidence="4" type="ORF">L202_02881</name>
</gene>
<dbReference type="Pfam" id="PF13532">
    <property type="entry name" value="2OG-FeII_Oxy_2"/>
    <property type="match status" value="1"/>
</dbReference>
<dbReference type="Proteomes" id="UP000094065">
    <property type="component" value="Unassembled WGS sequence"/>
</dbReference>
<evidence type="ECO:0000256" key="2">
    <source>
        <dbReference type="SAM" id="MobiDB-lite"/>
    </source>
</evidence>
<dbReference type="InterPro" id="IPR037151">
    <property type="entry name" value="AlkB-like_sf"/>
</dbReference>